<dbReference type="PROSITE" id="PS51221">
    <property type="entry name" value="TTL"/>
    <property type="match status" value="1"/>
</dbReference>
<feature type="region of interest" description="Disordered" evidence="4">
    <location>
        <begin position="428"/>
        <end position="460"/>
    </location>
</feature>
<dbReference type="GO" id="GO:0070740">
    <property type="term" value="F:tubulin-glutamic acid ligase activity"/>
    <property type="evidence" value="ECO:0007669"/>
    <property type="project" value="TreeGrafter"/>
</dbReference>
<evidence type="ECO:0000256" key="3">
    <source>
        <dbReference type="ARBA" id="ARBA00022840"/>
    </source>
</evidence>
<reference evidence="5 6" key="1">
    <citation type="journal article" date="2024" name="Science">
        <title>Giant polyketide synthase enzymes in the biosynthesis of giant marine polyether toxins.</title>
        <authorList>
            <person name="Fallon T.R."/>
            <person name="Shende V.V."/>
            <person name="Wierzbicki I.H."/>
            <person name="Pendleton A.L."/>
            <person name="Watervoot N.F."/>
            <person name="Auber R.P."/>
            <person name="Gonzalez D.J."/>
            <person name="Wisecaver J.H."/>
            <person name="Moore B.S."/>
        </authorList>
    </citation>
    <scope>NUCLEOTIDE SEQUENCE [LARGE SCALE GENOMIC DNA]</scope>
    <source>
        <strain evidence="5 6">12B1</strain>
    </source>
</reference>
<evidence type="ECO:0000256" key="1">
    <source>
        <dbReference type="ARBA" id="ARBA00022598"/>
    </source>
</evidence>
<proteinExistence type="predicted"/>
<comment type="caution">
    <text evidence="5">The sequence shown here is derived from an EMBL/GenBank/DDBJ whole genome shotgun (WGS) entry which is preliminary data.</text>
</comment>
<dbReference type="GO" id="GO:0000226">
    <property type="term" value="P:microtubule cytoskeleton organization"/>
    <property type="evidence" value="ECO:0007669"/>
    <property type="project" value="TreeGrafter"/>
</dbReference>
<feature type="region of interest" description="Disordered" evidence="4">
    <location>
        <begin position="1"/>
        <end position="21"/>
    </location>
</feature>
<accession>A0AB34J7M5</accession>
<feature type="compositionally biased region" description="Basic residues" evidence="4">
    <location>
        <begin position="570"/>
        <end position="582"/>
    </location>
</feature>
<dbReference type="GO" id="GO:0036064">
    <property type="term" value="C:ciliary basal body"/>
    <property type="evidence" value="ECO:0007669"/>
    <property type="project" value="TreeGrafter"/>
</dbReference>
<dbReference type="Pfam" id="PF03133">
    <property type="entry name" value="TTL"/>
    <property type="match status" value="1"/>
</dbReference>
<gene>
    <name evidence="5" type="ORF">AB1Y20_003628</name>
</gene>
<dbReference type="AlphaFoldDB" id="A0AB34J7M5"/>
<organism evidence="5 6">
    <name type="scientific">Prymnesium parvum</name>
    <name type="common">Toxic golden alga</name>
    <dbReference type="NCBI Taxonomy" id="97485"/>
    <lineage>
        <taxon>Eukaryota</taxon>
        <taxon>Haptista</taxon>
        <taxon>Haptophyta</taxon>
        <taxon>Prymnesiophyceae</taxon>
        <taxon>Prymnesiales</taxon>
        <taxon>Prymnesiaceae</taxon>
        <taxon>Prymnesium</taxon>
    </lineage>
</organism>
<keyword evidence="6" id="KW-1185">Reference proteome</keyword>
<keyword evidence="3" id="KW-0067">ATP-binding</keyword>
<keyword evidence="2" id="KW-0547">Nucleotide-binding</keyword>
<dbReference type="EMBL" id="JBGBPQ010000012">
    <property type="protein sequence ID" value="KAL1514531.1"/>
    <property type="molecule type" value="Genomic_DNA"/>
</dbReference>
<keyword evidence="1" id="KW-0436">Ligase</keyword>
<evidence type="ECO:0000256" key="4">
    <source>
        <dbReference type="SAM" id="MobiDB-lite"/>
    </source>
</evidence>
<protein>
    <recommendedName>
        <fullName evidence="7">Tubulin--tyrosine ligase-like protein 9</fullName>
    </recommendedName>
</protein>
<dbReference type="PANTHER" id="PTHR12241">
    <property type="entry name" value="TUBULIN POLYGLUTAMYLASE"/>
    <property type="match status" value="1"/>
</dbReference>
<feature type="region of interest" description="Disordered" evidence="4">
    <location>
        <begin position="560"/>
        <end position="593"/>
    </location>
</feature>
<feature type="compositionally biased region" description="Gly residues" evidence="4">
    <location>
        <begin position="433"/>
        <end position="460"/>
    </location>
</feature>
<evidence type="ECO:0008006" key="7">
    <source>
        <dbReference type="Google" id="ProtNLM"/>
    </source>
</evidence>
<name>A0AB34J7M5_PRYPA</name>
<dbReference type="GO" id="GO:0015631">
    <property type="term" value="F:tubulin binding"/>
    <property type="evidence" value="ECO:0007669"/>
    <property type="project" value="TreeGrafter"/>
</dbReference>
<dbReference type="Proteomes" id="UP001515480">
    <property type="component" value="Unassembled WGS sequence"/>
</dbReference>
<dbReference type="GO" id="GO:0005524">
    <property type="term" value="F:ATP binding"/>
    <property type="evidence" value="ECO:0007669"/>
    <property type="project" value="UniProtKB-KW"/>
</dbReference>
<sequence length="630" mass="68180">MSSARAASRPHAPDDDGGGRVAEPLILRTSERVPPLVVDVFEAKGFREQEEDTENWHVHWKAGRFKPSEYAAANAAQRVNHFPKTTGITKKDTLLRNLRRMRGVHGQIFNFFPESYILPTEYMTLVRTCEQRPEEKPVWILKPTDSSQGRKIFLIRDLSEISYGHFSDAMRAELLDEPREADERRDPRLDEKGRAIATDLDMATTLRMLKSRLHKTVTPCVKFTEMHIVQRYLERPLCFHGYKLDLRIYVLLLSAVPLRVYTYRDCLVRFATQKYDLNDLGNTYSHLTNTSINKNSASYNTVKDGIRGGCKWSLLAFIRENPTHPLNSPLLWCRIRAIINLTLLSIADSIPDNGGCFELLGYDIIIDEQLRPWLLEVNTSPALGVECDVDREVKEPLLADLIDLLALQRPRNAAAACPAGGGVRAAKARGWPTSGGGRGGEAGRGSGGGGGGGGGVAEGGGGGVIGRSIAATRTGERERQAEVMRLPEKVGGYELIFPFNAATAKLAPKIGGNEALVVGEIKAELQAAAAAAAQSGDVSATIGRAAAPAGAEAARLRRERITSASSVHPGRVRPRSSVRRSAGHNSGSGSGPSGWPLLCTLLHPGHGGGAGASCYDACMPAVRATASSNA</sequence>
<dbReference type="SUPFAM" id="SSF56059">
    <property type="entry name" value="Glutathione synthetase ATP-binding domain-like"/>
    <property type="match status" value="1"/>
</dbReference>
<dbReference type="InterPro" id="IPR004344">
    <property type="entry name" value="TTL/TTLL_fam"/>
</dbReference>
<evidence type="ECO:0000256" key="2">
    <source>
        <dbReference type="ARBA" id="ARBA00022741"/>
    </source>
</evidence>
<evidence type="ECO:0000313" key="5">
    <source>
        <dbReference type="EMBL" id="KAL1514531.1"/>
    </source>
</evidence>
<dbReference type="Gene3D" id="3.30.470.20">
    <property type="entry name" value="ATP-grasp fold, B domain"/>
    <property type="match status" value="1"/>
</dbReference>
<evidence type="ECO:0000313" key="6">
    <source>
        <dbReference type="Proteomes" id="UP001515480"/>
    </source>
</evidence>
<dbReference type="PANTHER" id="PTHR12241:SF118">
    <property type="entry name" value="TUBULIN POLYGLUTAMYLASE TTLL2-RELATED"/>
    <property type="match status" value="1"/>
</dbReference>